<keyword evidence="8" id="KW-1185">Reference proteome</keyword>
<sequence length="188" mass="21356">MMSFVQRNLHIPDKEKLKEHLHKYSIGSDAVIYAIRCVIGFLIGYSIYTTFPQYELFWMMLSIILVISPVAKDSKKLAIERSKANLIGSLVALLCYLVHSNSIFVIIAGILVSIFLCYLFNLMTVTRTAIVALLIILVDGSRIFSWQTAVERFVFVAFGCLTGLLVTISTSWLINFLRRRTNLPEENL</sequence>
<gene>
    <name evidence="7" type="ORF">O3P16_03915</name>
</gene>
<feature type="transmembrane region" description="Helical" evidence="5">
    <location>
        <begin position="153"/>
        <end position="174"/>
    </location>
</feature>
<evidence type="ECO:0000256" key="4">
    <source>
        <dbReference type="ARBA" id="ARBA00023136"/>
    </source>
</evidence>
<evidence type="ECO:0000256" key="2">
    <source>
        <dbReference type="ARBA" id="ARBA00022692"/>
    </source>
</evidence>
<keyword evidence="3 5" id="KW-1133">Transmembrane helix</keyword>
<dbReference type="RefSeq" id="WP_407030270.1">
    <property type="nucleotide sequence ID" value="NZ_JAQGEF010000003.1"/>
</dbReference>
<dbReference type="Proteomes" id="UP001210231">
    <property type="component" value="Unassembled WGS sequence"/>
</dbReference>
<feature type="domain" description="Integral membrane bound transporter" evidence="6">
    <location>
        <begin position="45"/>
        <end position="166"/>
    </location>
</feature>
<accession>A0ABT4UI83</accession>
<reference evidence="7 8" key="1">
    <citation type="submission" date="2022-12" db="EMBL/GenBank/DDBJ databases">
        <title>Chitinophagaceae gen. sp. nov., a new member of the family Chitinophagaceae, isolated from soil in a chemical factory.</title>
        <authorList>
            <person name="Ke Z."/>
        </authorList>
    </citation>
    <scope>NUCLEOTIDE SEQUENCE [LARGE SCALE GENOMIC DNA]</scope>
    <source>
        <strain evidence="7 8">LY-5</strain>
    </source>
</reference>
<keyword evidence="4 5" id="KW-0472">Membrane</keyword>
<organism evidence="7 8">
    <name type="scientific">Polluticaenibacter yanchengensis</name>
    <dbReference type="NCBI Taxonomy" id="3014562"/>
    <lineage>
        <taxon>Bacteria</taxon>
        <taxon>Pseudomonadati</taxon>
        <taxon>Bacteroidota</taxon>
        <taxon>Chitinophagia</taxon>
        <taxon>Chitinophagales</taxon>
        <taxon>Chitinophagaceae</taxon>
        <taxon>Polluticaenibacter</taxon>
    </lineage>
</organism>
<dbReference type="Pfam" id="PF13515">
    <property type="entry name" value="FUSC_2"/>
    <property type="match status" value="1"/>
</dbReference>
<name>A0ABT4UI83_9BACT</name>
<protein>
    <submittedName>
        <fullName evidence="7">FUSC family protein</fullName>
    </submittedName>
</protein>
<comment type="subcellular location">
    <subcellularLocation>
        <location evidence="1">Membrane</location>
        <topology evidence="1">Multi-pass membrane protein</topology>
    </subcellularLocation>
</comment>
<feature type="transmembrane region" description="Helical" evidence="5">
    <location>
        <begin position="30"/>
        <end position="48"/>
    </location>
</feature>
<feature type="transmembrane region" description="Helical" evidence="5">
    <location>
        <begin position="83"/>
        <end position="99"/>
    </location>
</feature>
<keyword evidence="2 5" id="KW-0812">Transmembrane</keyword>
<feature type="transmembrane region" description="Helical" evidence="5">
    <location>
        <begin position="54"/>
        <end position="71"/>
    </location>
</feature>
<proteinExistence type="predicted"/>
<dbReference type="InterPro" id="IPR049453">
    <property type="entry name" value="Memb_transporter_dom"/>
</dbReference>
<evidence type="ECO:0000259" key="6">
    <source>
        <dbReference type="Pfam" id="PF13515"/>
    </source>
</evidence>
<evidence type="ECO:0000256" key="3">
    <source>
        <dbReference type="ARBA" id="ARBA00022989"/>
    </source>
</evidence>
<evidence type="ECO:0000313" key="7">
    <source>
        <dbReference type="EMBL" id="MDA3613940.1"/>
    </source>
</evidence>
<evidence type="ECO:0000256" key="5">
    <source>
        <dbReference type="SAM" id="Phobius"/>
    </source>
</evidence>
<evidence type="ECO:0000256" key="1">
    <source>
        <dbReference type="ARBA" id="ARBA00004141"/>
    </source>
</evidence>
<dbReference type="EMBL" id="JAQGEF010000003">
    <property type="protein sequence ID" value="MDA3613940.1"/>
    <property type="molecule type" value="Genomic_DNA"/>
</dbReference>
<evidence type="ECO:0000313" key="8">
    <source>
        <dbReference type="Proteomes" id="UP001210231"/>
    </source>
</evidence>
<comment type="caution">
    <text evidence="7">The sequence shown here is derived from an EMBL/GenBank/DDBJ whole genome shotgun (WGS) entry which is preliminary data.</text>
</comment>